<keyword evidence="1" id="KW-1133">Transmembrane helix</keyword>
<dbReference type="InterPro" id="IPR053150">
    <property type="entry name" value="Teicoplanin_resist-assoc"/>
</dbReference>
<proteinExistence type="predicted"/>
<gene>
    <name evidence="3" type="ORF">J2Z43_000128</name>
</gene>
<keyword evidence="4" id="KW-1185">Reference proteome</keyword>
<sequence>MRYILEALVNYSFMLLIFIVLETLIYFYYKKKNIFVSKGFIIGWQLLACLMTAIFSITGTAGINDIGKYGISVSDINIIPLINSDLFGFIMNIILFVPFGIALPLLWKKSTSFLQTVCCGFLFSLFIEISQLFNLRATDIDDLISNTLGSMIGFGIYYLLFRKITFFQIDNSRLKVIRNSSSNKVIRNSGLINMILIFFVYFFVGSLLISFINIHGFYL</sequence>
<feature type="transmembrane region" description="Helical" evidence="1">
    <location>
        <begin position="191"/>
        <end position="214"/>
    </location>
</feature>
<feature type="transmembrane region" description="Helical" evidence="1">
    <location>
        <begin position="12"/>
        <end position="29"/>
    </location>
</feature>
<accession>A0ABS4E739</accession>
<feature type="transmembrane region" description="Helical" evidence="1">
    <location>
        <begin position="86"/>
        <end position="106"/>
    </location>
</feature>
<feature type="domain" description="VanZ-like" evidence="2">
    <location>
        <begin position="73"/>
        <end position="160"/>
    </location>
</feature>
<comment type="caution">
    <text evidence="3">The sequence shown here is derived from an EMBL/GenBank/DDBJ whole genome shotgun (WGS) entry which is preliminary data.</text>
</comment>
<dbReference type="Pfam" id="PF04892">
    <property type="entry name" value="VanZ"/>
    <property type="match status" value="1"/>
</dbReference>
<dbReference type="PANTHER" id="PTHR36834">
    <property type="entry name" value="MEMBRANE PROTEIN-RELATED"/>
    <property type="match status" value="1"/>
</dbReference>
<evidence type="ECO:0000259" key="2">
    <source>
        <dbReference type="Pfam" id="PF04892"/>
    </source>
</evidence>
<keyword evidence="1" id="KW-0812">Transmembrane</keyword>
<evidence type="ECO:0000313" key="4">
    <source>
        <dbReference type="Proteomes" id="UP000767291"/>
    </source>
</evidence>
<dbReference type="RefSeq" id="WP_209455394.1">
    <property type="nucleotide sequence ID" value="NZ_BAAACS010000017.1"/>
</dbReference>
<feature type="transmembrane region" description="Helical" evidence="1">
    <location>
        <begin position="143"/>
        <end position="161"/>
    </location>
</feature>
<protein>
    <submittedName>
        <fullName evidence="3">Glycopeptide antibiotics resistance protein</fullName>
    </submittedName>
</protein>
<dbReference type="InterPro" id="IPR006976">
    <property type="entry name" value="VanZ-like"/>
</dbReference>
<organism evidence="3 4">
    <name type="scientific">Metaclostridioides mangenotii</name>
    <dbReference type="NCBI Taxonomy" id="1540"/>
    <lineage>
        <taxon>Bacteria</taxon>
        <taxon>Bacillati</taxon>
        <taxon>Bacillota</taxon>
        <taxon>Clostridia</taxon>
        <taxon>Peptostreptococcales</taxon>
        <taxon>Peptostreptococcaceae</taxon>
        <taxon>Metaclostridioides</taxon>
    </lineage>
</organism>
<evidence type="ECO:0000313" key="3">
    <source>
        <dbReference type="EMBL" id="MBP1853738.1"/>
    </source>
</evidence>
<name>A0ABS4E739_9FIRM</name>
<dbReference type="Proteomes" id="UP000767291">
    <property type="component" value="Unassembled WGS sequence"/>
</dbReference>
<keyword evidence="1" id="KW-0472">Membrane</keyword>
<feature type="transmembrane region" description="Helical" evidence="1">
    <location>
        <begin position="113"/>
        <end position="131"/>
    </location>
</feature>
<feature type="transmembrane region" description="Helical" evidence="1">
    <location>
        <begin position="41"/>
        <end position="66"/>
    </location>
</feature>
<dbReference type="EMBL" id="JAGGJX010000001">
    <property type="protein sequence ID" value="MBP1853738.1"/>
    <property type="molecule type" value="Genomic_DNA"/>
</dbReference>
<dbReference type="PANTHER" id="PTHR36834:SF1">
    <property type="entry name" value="INTEGRAL MEMBRANE PROTEIN"/>
    <property type="match status" value="1"/>
</dbReference>
<evidence type="ECO:0000256" key="1">
    <source>
        <dbReference type="SAM" id="Phobius"/>
    </source>
</evidence>
<reference evidence="3 4" key="1">
    <citation type="submission" date="2021-03" db="EMBL/GenBank/DDBJ databases">
        <title>Genomic Encyclopedia of Type Strains, Phase IV (KMG-IV): sequencing the most valuable type-strain genomes for metagenomic binning, comparative biology and taxonomic classification.</title>
        <authorList>
            <person name="Goeker M."/>
        </authorList>
    </citation>
    <scope>NUCLEOTIDE SEQUENCE [LARGE SCALE GENOMIC DNA]</scope>
    <source>
        <strain evidence="3 4">DSM 1289</strain>
    </source>
</reference>